<reference evidence="13" key="1">
    <citation type="submission" date="2016-12" db="EMBL/GenBank/DDBJ databases">
        <title>The genomes of Aspergillus section Nigri reveals drivers in fungal speciation.</title>
        <authorList>
            <consortium name="DOE Joint Genome Institute"/>
            <person name="Vesth T.C."/>
            <person name="Nybo J."/>
            <person name="Theobald S."/>
            <person name="Brandl J."/>
            <person name="Frisvad J.C."/>
            <person name="Nielsen K.F."/>
            <person name="Lyhne E.K."/>
            <person name="Kogle M.E."/>
            <person name="Kuo A."/>
            <person name="Riley R."/>
            <person name="Clum A."/>
            <person name="Nolan M."/>
            <person name="Lipzen A."/>
            <person name="Salamov A."/>
            <person name="Henrissat B."/>
            <person name="Wiebenga A."/>
            <person name="De Vries R.P."/>
            <person name="Grigoriev I.V."/>
            <person name="Mortensen U.H."/>
            <person name="Andersen M.R."/>
            <person name="Baker S.E."/>
        </authorList>
    </citation>
    <scope>NUCLEOTIDE SEQUENCE [LARGE SCALE GENOMIC DNA]</scope>
    <source>
        <strain evidence="13">CBS 115656</strain>
    </source>
</reference>
<dbReference type="Pfam" id="PF00710">
    <property type="entry name" value="Asparaginase"/>
    <property type="match status" value="1"/>
</dbReference>
<evidence type="ECO:0000256" key="8">
    <source>
        <dbReference type="PROSITE-ProRule" id="PRU10100"/>
    </source>
</evidence>
<dbReference type="GO" id="GO:0006530">
    <property type="term" value="P:L-asparagine catabolic process"/>
    <property type="evidence" value="ECO:0007669"/>
    <property type="project" value="UniProtKB-ARBA"/>
</dbReference>
<evidence type="ECO:0000256" key="7">
    <source>
        <dbReference type="PROSITE-ProRule" id="PRU10099"/>
    </source>
</evidence>
<keyword evidence="14" id="KW-1185">Reference proteome</keyword>
<dbReference type="OrthoDB" id="542841at2759"/>
<evidence type="ECO:0000259" key="11">
    <source>
        <dbReference type="Pfam" id="PF00710"/>
    </source>
</evidence>
<dbReference type="InterPro" id="IPR027474">
    <property type="entry name" value="L-asparaginase_N"/>
</dbReference>
<dbReference type="InterPro" id="IPR040919">
    <property type="entry name" value="Asparaginase_C"/>
</dbReference>
<feature type="active site" evidence="7">
    <location>
        <position position="58"/>
    </location>
</feature>
<dbReference type="InterPro" id="IPR004550">
    <property type="entry name" value="AsnASE_II"/>
</dbReference>
<evidence type="ECO:0000256" key="10">
    <source>
        <dbReference type="SAM" id="SignalP"/>
    </source>
</evidence>
<dbReference type="EC" id="3.5.1.1" evidence="2"/>
<proteinExistence type="inferred from homology"/>
<evidence type="ECO:0000313" key="14">
    <source>
        <dbReference type="Proteomes" id="UP000247647"/>
    </source>
</evidence>
<evidence type="ECO:0000256" key="4">
    <source>
        <dbReference type="ARBA" id="ARBA00049366"/>
    </source>
</evidence>
<dbReference type="PIRSF" id="PIRSF500176">
    <property type="entry name" value="L_ASNase"/>
    <property type="match status" value="1"/>
</dbReference>
<evidence type="ECO:0000256" key="1">
    <source>
        <dbReference type="ARBA" id="ARBA00010518"/>
    </source>
</evidence>
<evidence type="ECO:0000256" key="9">
    <source>
        <dbReference type="RuleBase" id="RU004456"/>
    </source>
</evidence>
<keyword evidence="10" id="KW-0732">Signal</keyword>
<accession>A0A318YJB8</accession>
<dbReference type="EMBL" id="KZ821517">
    <property type="protein sequence ID" value="PYH28388.1"/>
    <property type="molecule type" value="Genomic_DNA"/>
</dbReference>
<dbReference type="Pfam" id="PF17763">
    <property type="entry name" value="Asparaginase_C"/>
    <property type="match status" value="1"/>
</dbReference>
<dbReference type="Gene3D" id="3.40.50.40">
    <property type="match status" value="1"/>
</dbReference>
<feature type="binding site" evidence="6">
    <location>
        <begin position="139"/>
        <end position="140"/>
    </location>
    <ligand>
        <name>substrate</name>
    </ligand>
</feature>
<evidence type="ECO:0000256" key="3">
    <source>
        <dbReference type="ARBA" id="ARBA00022801"/>
    </source>
</evidence>
<feature type="active site" description="O-isoaspartyl threonine intermediate" evidence="5">
    <location>
        <position position="58"/>
    </location>
</feature>
<dbReference type="Gene3D" id="3.40.50.1170">
    <property type="entry name" value="L-asparaginase, N-terminal domain"/>
    <property type="match status" value="1"/>
</dbReference>
<dbReference type="GO" id="GO:0004067">
    <property type="term" value="F:asparaginase activity"/>
    <property type="evidence" value="ECO:0007669"/>
    <property type="project" value="UniProtKB-UniRule"/>
</dbReference>
<protein>
    <recommendedName>
        <fullName evidence="2">asparaginase</fullName>
        <ecNumber evidence="2">3.5.1.1</ecNumber>
    </recommendedName>
</protein>
<dbReference type="PROSITE" id="PS00917">
    <property type="entry name" value="ASN_GLN_ASE_2"/>
    <property type="match status" value="1"/>
</dbReference>
<feature type="active site" evidence="8">
    <location>
        <position position="139"/>
    </location>
</feature>
<dbReference type="AlphaFoldDB" id="A0A318YJB8"/>
<dbReference type="PANTHER" id="PTHR11707:SF28">
    <property type="entry name" value="60 KDA LYSOPHOSPHOLIPASE"/>
    <property type="match status" value="1"/>
</dbReference>
<dbReference type="InterPro" id="IPR036152">
    <property type="entry name" value="Asp/glu_Ase-like_sf"/>
</dbReference>
<dbReference type="PROSITE" id="PS51732">
    <property type="entry name" value="ASN_GLN_ASE_3"/>
    <property type="match status" value="1"/>
</dbReference>
<evidence type="ECO:0000259" key="12">
    <source>
        <dbReference type="Pfam" id="PF17763"/>
    </source>
</evidence>
<dbReference type="PANTHER" id="PTHR11707">
    <property type="entry name" value="L-ASPARAGINASE"/>
    <property type="match status" value="1"/>
</dbReference>
<feature type="signal peptide" evidence="10">
    <location>
        <begin position="1"/>
        <end position="17"/>
    </location>
</feature>
<dbReference type="InterPro" id="IPR037152">
    <property type="entry name" value="L-asparaginase_N_sf"/>
</dbReference>
<dbReference type="PROSITE" id="PS00144">
    <property type="entry name" value="ASN_GLN_ASE_1"/>
    <property type="match status" value="1"/>
</dbReference>
<dbReference type="SMART" id="SM00870">
    <property type="entry name" value="Asparaginase"/>
    <property type="match status" value="1"/>
</dbReference>
<evidence type="ECO:0000256" key="2">
    <source>
        <dbReference type="ARBA" id="ARBA00012920"/>
    </source>
</evidence>
<evidence type="ECO:0000256" key="6">
    <source>
        <dbReference type="PIRSR" id="PIRSR001220-2"/>
    </source>
</evidence>
<dbReference type="InterPro" id="IPR027473">
    <property type="entry name" value="L-asparaginase_C"/>
</dbReference>
<dbReference type="FunFam" id="3.40.50.40:FF:000007">
    <property type="entry name" value="L-asparaginase"/>
    <property type="match status" value="1"/>
</dbReference>
<feature type="domain" description="Asparaginase/glutaminase C-terminal" evidence="12">
    <location>
        <begin position="262"/>
        <end position="372"/>
    </location>
</feature>
<dbReference type="FunFam" id="3.40.50.1170:FF:000001">
    <property type="entry name" value="L-asparaginase 2"/>
    <property type="match status" value="1"/>
</dbReference>
<gene>
    <name evidence="13" type="ORF">BO87DRAFT_431564</name>
</gene>
<feature type="chain" id="PRO_5016360346" description="asparaginase" evidence="10">
    <location>
        <begin position="18"/>
        <end position="378"/>
    </location>
</feature>
<dbReference type="PRINTS" id="PR00139">
    <property type="entry name" value="ASNGLNASE"/>
</dbReference>
<dbReference type="RefSeq" id="XP_025473866.1">
    <property type="nucleotide sequence ID" value="XM_025627595.1"/>
</dbReference>
<evidence type="ECO:0000256" key="5">
    <source>
        <dbReference type="PIRSR" id="PIRSR001220-1"/>
    </source>
</evidence>
<comment type="catalytic activity">
    <reaction evidence="4">
        <text>L-asparagine + H2O = L-aspartate + NH4(+)</text>
        <dbReference type="Rhea" id="RHEA:21016"/>
        <dbReference type="ChEBI" id="CHEBI:15377"/>
        <dbReference type="ChEBI" id="CHEBI:28938"/>
        <dbReference type="ChEBI" id="CHEBI:29991"/>
        <dbReference type="ChEBI" id="CHEBI:58048"/>
        <dbReference type="EC" id="3.5.1.1"/>
    </reaction>
</comment>
<sequence length="378" mass="39724">MPLKPFLFSALATLASASPLLYMRTTNETFVFTNANGLNFTQMNTTLPNVTIFATGGTIAGSDSSSTATTGYTSGAVGVLSLIDAVPSMLDVANVAGVQVANVGSEDITSDILISMSKKLNRVVCEDPTMAGAVITHGTDTLEETAFFLDATVNCGKPIVIVGAMRPSTAISADGPFNLLEAVTVAASASARDRGAMVVMNDRIASAYYVTKTNANTMDTFKAMEMGYLGEMISNTPFFFYPPVKPTGKVTFDIANVTEIPRVDILFSYEDMHNDTLYNAISSGAQGIVVAGAGAGGVTTSFNEAIEDVINRLEIPVVQSMRTVNGEVPLSDVSSDTATHIASGYLNPQKSRILLGLLLSQGKNITEIEDVFALGTDA</sequence>
<dbReference type="NCBIfam" id="TIGR00520">
    <property type="entry name" value="asnASE_II"/>
    <property type="match status" value="1"/>
</dbReference>
<name>A0A318YJB8_ASPNB</name>
<feature type="domain" description="L-asparaginase N-terminal" evidence="11">
    <location>
        <begin position="49"/>
        <end position="243"/>
    </location>
</feature>
<evidence type="ECO:0000313" key="13">
    <source>
        <dbReference type="EMBL" id="PYH28388.1"/>
    </source>
</evidence>
<dbReference type="PIRSF" id="PIRSF001220">
    <property type="entry name" value="L-ASNase_gatD"/>
    <property type="match status" value="1"/>
</dbReference>
<dbReference type="CDD" id="cd08964">
    <property type="entry name" value="L-asparaginase_II"/>
    <property type="match status" value="1"/>
</dbReference>
<comment type="similarity">
    <text evidence="1 9">Belongs to the asparaginase 1 family.</text>
</comment>
<dbReference type="GeneID" id="37130051"/>
<dbReference type="SUPFAM" id="SSF53774">
    <property type="entry name" value="Glutaminase/Asparaginase"/>
    <property type="match status" value="1"/>
</dbReference>
<organism evidence="13 14">
    <name type="scientific">Aspergillus neoniger (strain CBS 115656)</name>
    <dbReference type="NCBI Taxonomy" id="1448310"/>
    <lineage>
        <taxon>Eukaryota</taxon>
        <taxon>Fungi</taxon>
        <taxon>Dikarya</taxon>
        <taxon>Ascomycota</taxon>
        <taxon>Pezizomycotina</taxon>
        <taxon>Eurotiomycetes</taxon>
        <taxon>Eurotiomycetidae</taxon>
        <taxon>Eurotiales</taxon>
        <taxon>Aspergillaceae</taxon>
        <taxon>Aspergillus</taxon>
        <taxon>Aspergillus subgen. Circumdati</taxon>
    </lineage>
</organism>
<dbReference type="InterPro" id="IPR006034">
    <property type="entry name" value="Asparaginase/glutaminase-like"/>
</dbReference>
<dbReference type="InterPro" id="IPR020827">
    <property type="entry name" value="Asparaginase/glutaminase_AS1"/>
</dbReference>
<dbReference type="InterPro" id="IPR027475">
    <property type="entry name" value="Asparaginase/glutaminase_AS2"/>
</dbReference>
<keyword evidence="3" id="KW-0378">Hydrolase</keyword>
<feature type="binding site" evidence="6">
    <location>
        <position position="105"/>
    </location>
    <ligand>
        <name>substrate</name>
    </ligand>
</feature>
<dbReference type="Proteomes" id="UP000247647">
    <property type="component" value="Unassembled WGS sequence"/>
</dbReference>